<sequence>MNNITYDNQVIVIFTAGWRYLAGLSCLAFLFQFMLYISGFSGEYQMVTGIVFFLCANYFIFRLWLDHNLFRHLAKTDENSAFDDTLTTLFPGRAQHTSYAQRLTGTKRLFQQGALCMVIQWAVSVVTLMN</sequence>
<evidence type="ECO:0000313" key="4">
    <source>
        <dbReference type="Proteomes" id="UP000092247"/>
    </source>
</evidence>
<dbReference type="EMBL" id="LZEX01000001">
    <property type="protein sequence ID" value="OBU11590.1"/>
    <property type="molecule type" value="Genomic_DNA"/>
</dbReference>
<keyword evidence="1" id="KW-1133">Transmembrane helix</keyword>
<proteinExistence type="predicted"/>
<keyword evidence="1" id="KW-0812">Transmembrane</keyword>
<organism evidence="3 5">
    <name type="scientific">Morganella psychrotolerans</name>
    <dbReference type="NCBI Taxonomy" id="368603"/>
    <lineage>
        <taxon>Bacteria</taxon>
        <taxon>Pseudomonadati</taxon>
        <taxon>Pseudomonadota</taxon>
        <taxon>Gammaproteobacteria</taxon>
        <taxon>Enterobacterales</taxon>
        <taxon>Morganellaceae</taxon>
        <taxon>Morganella</taxon>
    </lineage>
</organism>
<reference evidence="5" key="2">
    <citation type="submission" date="2016-06" db="EMBL/GenBank/DDBJ databases">
        <authorList>
            <person name="Butler K."/>
        </authorList>
    </citation>
    <scope>NUCLEOTIDE SEQUENCE [LARGE SCALE GENOMIC DNA]</scope>
    <source>
        <strain evidence="5">GCSL-Mp20</strain>
    </source>
</reference>
<dbReference type="STRING" id="368603.AYY16_05940"/>
<evidence type="ECO:0000313" key="5">
    <source>
        <dbReference type="Proteomes" id="UP000092377"/>
    </source>
</evidence>
<feature type="transmembrane region" description="Helical" evidence="1">
    <location>
        <begin position="44"/>
        <end position="65"/>
    </location>
</feature>
<dbReference type="RefSeq" id="WP_067398355.1">
    <property type="nucleotide sequence ID" value="NZ_CBCPID010000003.1"/>
</dbReference>
<gene>
    <name evidence="2" type="ORF">AYY17_02395</name>
    <name evidence="3" type="ORF">AYY18_01325</name>
</gene>
<evidence type="ECO:0000256" key="1">
    <source>
        <dbReference type="SAM" id="Phobius"/>
    </source>
</evidence>
<dbReference type="Proteomes" id="UP000092247">
    <property type="component" value="Unassembled WGS sequence"/>
</dbReference>
<protein>
    <submittedName>
        <fullName evidence="3">Uncharacterized protein</fullName>
    </submittedName>
</protein>
<dbReference type="EMBL" id="LZEY01000001">
    <property type="protein sequence ID" value="OBU13415.1"/>
    <property type="molecule type" value="Genomic_DNA"/>
</dbReference>
<keyword evidence="1" id="KW-0472">Membrane</keyword>
<dbReference type="OrthoDB" id="6485698at2"/>
<evidence type="ECO:0000313" key="3">
    <source>
        <dbReference type="EMBL" id="OBU13415.1"/>
    </source>
</evidence>
<dbReference type="Proteomes" id="UP000092377">
    <property type="component" value="Unassembled WGS sequence"/>
</dbReference>
<keyword evidence="5" id="KW-1185">Reference proteome</keyword>
<evidence type="ECO:0000313" key="2">
    <source>
        <dbReference type="EMBL" id="OBU11590.1"/>
    </source>
</evidence>
<name>A0A1B8HUG7_9GAMM</name>
<comment type="caution">
    <text evidence="3">The sequence shown here is derived from an EMBL/GenBank/DDBJ whole genome shotgun (WGS) entry which is preliminary data.</text>
</comment>
<dbReference type="AlphaFoldDB" id="A0A1B8HUG7"/>
<accession>A0A1B8HUG7</accession>
<feature type="transmembrane region" description="Helical" evidence="1">
    <location>
        <begin position="20"/>
        <end position="38"/>
    </location>
</feature>
<reference evidence="3 4" key="1">
    <citation type="submission" date="2016-06" db="EMBL/GenBank/DDBJ databases">
        <authorList>
            <person name="Kjaerup R.B."/>
            <person name="Dalgaard T.S."/>
            <person name="Juul-Madsen H.R."/>
        </authorList>
    </citation>
    <scope>NUCLEOTIDE SEQUENCE [LARGE SCALE GENOMIC DNA]</scope>
    <source>
        <strain evidence="3">GCSL-Mp20</strain>
        <strain evidence="2 4">GCSL-Mp3</strain>
    </source>
</reference>